<dbReference type="InterPro" id="IPR050596">
    <property type="entry name" value="AspAT/PAT-like"/>
</dbReference>
<keyword evidence="3 6" id="KW-0032">Aminotransferase</keyword>
<dbReference type="RefSeq" id="WP_188774108.1">
    <property type="nucleotide sequence ID" value="NZ_BMMB01000002.1"/>
</dbReference>
<evidence type="ECO:0000256" key="6">
    <source>
        <dbReference type="RuleBase" id="RU000481"/>
    </source>
</evidence>
<accession>A0ABU1ITK5</accession>
<dbReference type="InterPro" id="IPR015422">
    <property type="entry name" value="PyrdxlP-dep_Trfase_small"/>
</dbReference>
<dbReference type="GO" id="GO:0004069">
    <property type="term" value="F:L-aspartate:2-oxoglutarate aminotransferase activity"/>
    <property type="evidence" value="ECO:0007669"/>
    <property type="project" value="UniProtKB-EC"/>
</dbReference>
<name>A0ABU1ITK5_9BACL</name>
<dbReference type="PROSITE" id="PS00105">
    <property type="entry name" value="AA_TRANSFER_CLASS_1"/>
    <property type="match status" value="1"/>
</dbReference>
<proteinExistence type="inferred from homology"/>
<feature type="domain" description="Aminotransferase class I/classII large" evidence="7">
    <location>
        <begin position="29"/>
        <end position="378"/>
    </location>
</feature>
<dbReference type="SUPFAM" id="SSF53383">
    <property type="entry name" value="PLP-dependent transferases"/>
    <property type="match status" value="1"/>
</dbReference>
<dbReference type="EC" id="2.6.1.-" evidence="6"/>
<sequence length="399" mass="44457">MRGKPSLHRQKMRPNSIRKIMVEATQYEDVISMQIGEPEVDTAAHIVAAGQLAMAQGYTHYTSNAGLPELREAIAGRMKRKYDIDISPARIVVTSGAVSALHTILLALIDSGEEVLIPDPGYPNYEGMLIMQHAEPVYYKTDAERQYIPDMQDIESKITPATKAIIVNSPCNPTGAVYAWKVWGELLQLAERHDLFVISDEIYDELVYEGEVCCPLQVRPDLAHRIVSVNGFSKGYAMTGWRLGYMIVPEELIELTWKLLEPTTTCAAEFTQKAGIAALTGDQTHIEEERLRYQHKRDRACALLTQYGIPHSRPQGAFYIMADISATGRTSEPFALELLHRYQVIVAPGEGFGPAGLYSVRICFAGKLEQLEEGIHRLGRYYGELVGRSSEVLGESTLL</sequence>
<dbReference type="InterPro" id="IPR004839">
    <property type="entry name" value="Aminotransferase_I/II_large"/>
</dbReference>
<dbReference type="EMBL" id="JAVDQH010000002">
    <property type="protein sequence ID" value="MDR6242591.1"/>
    <property type="molecule type" value="Genomic_DNA"/>
</dbReference>
<dbReference type="Gene3D" id="3.90.1150.10">
    <property type="entry name" value="Aspartate Aminotransferase, domain 1"/>
    <property type="match status" value="1"/>
</dbReference>
<keyword evidence="9" id="KW-1185">Reference proteome</keyword>
<evidence type="ECO:0000313" key="8">
    <source>
        <dbReference type="EMBL" id="MDR6242591.1"/>
    </source>
</evidence>
<evidence type="ECO:0000256" key="2">
    <source>
        <dbReference type="ARBA" id="ARBA00007441"/>
    </source>
</evidence>
<protein>
    <recommendedName>
        <fullName evidence="6">Aminotransferase</fullName>
        <ecNumber evidence="6">2.6.1.-</ecNumber>
    </recommendedName>
</protein>
<dbReference type="Gene3D" id="3.40.640.10">
    <property type="entry name" value="Type I PLP-dependent aspartate aminotransferase-like (Major domain)"/>
    <property type="match status" value="1"/>
</dbReference>
<keyword evidence="5" id="KW-0663">Pyridoxal phosphate</keyword>
<comment type="similarity">
    <text evidence="2 6">Belongs to the class-I pyridoxal-phosphate-dependent aminotransferase family.</text>
</comment>
<dbReference type="PANTHER" id="PTHR46383">
    <property type="entry name" value="ASPARTATE AMINOTRANSFERASE"/>
    <property type="match status" value="1"/>
</dbReference>
<evidence type="ECO:0000256" key="3">
    <source>
        <dbReference type="ARBA" id="ARBA00022576"/>
    </source>
</evidence>
<comment type="caution">
    <text evidence="8">The sequence shown here is derived from an EMBL/GenBank/DDBJ whole genome shotgun (WGS) entry which is preliminary data.</text>
</comment>
<dbReference type="InterPro" id="IPR004838">
    <property type="entry name" value="NHTrfase_class1_PyrdxlP-BS"/>
</dbReference>
<dbReference type="PANTHER" id="PTHR46383:SF1">
    <property type="entry name" value="ASPARTATE AMINOTRANSFERASE"/>
    <property type="match status" value="1"/>
</dbReference>
<evidence type="ECO:0000313" key="9">
    <source>
        <dbReference type="Proteomes" id="UP001185028"/>
    </source>
</evidence>
<evidence type="ECO:0000256" key="5">
    <source>
        <dbReference type="ARBA" id="ARBA00022898"/>
    </source>
</evidence>
<comment type="cofactor">
    <cofactor evidence="1 6">
        <name>pyridoxal 5'-phosphate</name>
        <dbReference type="ChEBI" id="CHEBI:597326"/>
    </cofactor>
</comment>
<reference evidence="8 9" key="1">
    <citation type="submission" date="2023-07" db="EMBL/GenBank/DDBJ databases">
        <title>Genomic Encyclopedia of Type Strains, Phase IV (KMG-IV): sequencing the most valuable type-strain genomes for metagenomic binning, comparative biology and taxonomic classification.</title>
        <authorList>
            <person name="Goeker M."/>
        </authorList>
    </citation>
    <scope>NUCLEOTIDE SEQUENCE [LARGE SCALE GENOMIC DNA]</scope>
    <source>
        <strain evidence="8 9">DSM 22170</strain>
    </source>
</reference>
<dbReference type="CDD" id="cd00609">
    <property type="entry name" value="AAT_like"/>
    <property type="match status" value="1"/>
</dbReference>
<gene>
    <name evidence="8" type="ORF">JOC58_000475</name>
</gene>
<evidence type="ECO:0000259" key="7">
    <source>
        <dbReference type="Pfam" id="PF00155"/>
    </source>
</evidence>
<evidence type="ECO:0000256" key="4">
    <source>
        <dbReference type="ARBA" id="ARBA00022679"/>
    </source>
</evidence>
<dbReference type="Proteomes" id="UP001185028">
    <property type="component" value="Unassembled WGS sequence"/>
</dbReference>
<dbReference type="InterPro" id="IPR015424">
    <property type="entry name" value="PyrdxlP-dep_Trfase"/>
</dbReference>
<keyword evidence="4 6" id="KW-0808">Transferase</keyword>
<dbReference type="InterPro" id="IPR015421">
    <property type="entry name" value="PyrdxlP-dep_Trfase_major"/>
</dbReference>
<organism evidence="8 9">
    <name type="scientific">Paenibacillus hunanensis</name>
    <dbReference type="NCBI Taxonomy" id="539262"/>
    <lineage>
        <taxon>Bacteria</taxon>
        <taxon>Bacillati</taxon>
        <taxon>Bacillota</taxon>
        <taxon>Bacilli</taxon>
        <taxon>Bacillales</taxon>
        <taxon>Paenibacillaceae</taxon>
        <taxon>Paenibacillus</taxon>
    </lineage>
</organism>
<evidence type="ECO:0000256" key="1">
    <source>
        <dbReference type="ARBA" id="ARBA00001933"/>
    </source>
</evidence>
<dbReference type="Pfam" id="PF00155">
    <property type="entry name" value="Aminotran_1_2"/>
    <property type="match status" value="1"/>
</dbReference>